<evidence type="ECO:0000313" key="3">
    <source>
        <dbReference type="Proteomes" id="UP000218103"/>
    </source>
</evidence>
<sequence length="69" mass="8067">MRYGGRWIVWSFTTNKGRLLLPLMIWVNLAILLCFMPVLALPQLIILLYLELQFPQENDRLCGFTSDPL</sequence>
<accession>A0ABM6NR80</accession>
<keyword evidence="1" id="KW-1133">Transmembrane helix</keyword>
<evidence type="ECO:0000313" key="2">
    <source>
        <dbReference type="EMBL" id="ATF76078.1"/>
    </source>
</evidence>
<name>A0ABM6NR80_BURCE</name>
<keyword evidence="3" id="KW-1185">Reference proteome</keyword>
<organism evidence="2 3">
    <name type="scientific">Burkholderia cepacia</name>
    <name type="common">Pseudomonas cepacia</name>
    <dbReference type="NCBI Taxonomy" id="292"/>
    <lineage>
        <taxon>Bacteria</taxon>
        <taxon>Pseudomonadati</taxon>
        <taxon>Pseudomonadota</taxon>
        <taxon>Betaproteobacteria</taxon>
        <taxon>Burkholderiales</taxon>
        <taxon>Burkholderiaceae</taxon>
        <taxon>Burkholderia</taxon>
        <taxon>Burkholderia cepacia complex</taxon>
    </lineage>
</organism>
<proteinExistence type="predicted"/>
<keyword evidence="1" id="KW-0472">Membrane</keyword>
<reference evidence="3" key="1">
    <citation type="submission" date="2017-09" db="EMBL/GenBank/DDBJ databases">
        <title>FDA dAtabase for Regulatory Grade micrObial Sequences (FDA-ARGOS): Supporting development and validation of Infectious Disease Dx tests.</title>
        <authorList>
            <person name="Minogue T."/>
            <person name="Wolcott M."/>
            <person name="Wasieloski L."/>
            <person name="Aguilar W."/>
            <person name="Moore D."/>
            <person name="Tallon L.J."/>
            <person name="Sadzewicz L."/>
            <person name="Ott S."/>
            <person name="Zhao X."/>
            <person name="Nagaraj S."/>
            <person name="Vavikolanu K."/>
            <person name="Aluvathingal J."/>
            <person name="Nadendla S."/>
            <person name="Sichtig H."/>
        </authorList>
    </citation>
    <scope>NUCLEOTIDE SEQUENCE [LARGE SCALE GENOMIC DNA]</scope>
    <source>
        <strain evidence="3">FDAARGOS_388</strain>
    </source>
</reference>
<protein>
    <submittedName>
        <fullName evidence="2">Uncharacterized protein</fullName>
    </submittedName>
</protein>
<dbReference type="EMBL" id="CP023518">
    <property type="protein sequence ID" value="ATF76078.1"/>
    <property type="molecule type" value="Genomic_DNA"/>
</dbReference>
<dbReference type="Proteomes" id="UP000218103">
    <property type="component" value="Chromosome 1"/>
</dbReference>
<gene>
    <name evidence="2" type="ORF">CO711_00525</name>
</gene>
<feature type="transmembrane region" description="Helical" evidence="1">
    <location>
        <begin position="20"/>
        <end position="50"/>
    </location>
</feature>
<keyword evidence="1" id="KW-0812">Transmembrane</keyword>
<evidence type="ECO:0000256" key="1">
    <source>
        <dbReference type="SAM" id="Phobius"/>
    </source>
</evidence>